<organism evidence="9 10">
    <name type="scientific">Atta cephalotes</name>
    <name type="common">Leafcutter ant</name>
    <dbReference type="NCBI Taxonomy" id="12957"/>
    <lineage>
        <taxon>Eukaryota</taxon>
        <taxon>Metazoa</taxon>
        <taxon>Ecdysozoa</taxon>
        <taxon>Arthropoda</taxon>
        <taxon>Hexapoda</taxon>
        <taxon>Insecta</taxon>
        <taxon>Pterygota</taxon>
        <taxon>Neoptera</taxon>
        <taxon>Endopterygota</taxon>
        <taxon>Hymenoptera</taxon>
        <taxon>Apocrita</taxon>
        <taxon>Aculeata</taxon>
        <taxon>Formicoidea</taxon>
        <taxon>Formicidae</taxon>
        <taxon>Myrmicinae</taxon>
        <taxon>Atta</taxon>
    </lineage>
</organism>
<evidence type="ECO:0000256" key="4">
    <source>
        <dbReference type="ARBA" id="ARBA00022989"/>
    </source>
</evidence>
<dbReference type="InterPro" id="IPR046964">
    <property type="entry name" value="RTN1-4"/>
</dbReference>
<evidence type="ECO:0000259" key="8">
    <source>
        <dbReference type="PROSITE" id="PS50845"/>
    </source>
</evidence>
<evidence type="ECO:0000256" key="5">
    <source>
        <dbReference type="ARBA" id="ARBA00023136"/>
    </source>
</evidence>
<evidence type="ECO:0000256" key="7">
    <source>
        <dbReference type="SAM" id="MobiDB-lite"/>
    </source>
</evidence>
<keyword evidence="4 6" id="KW-1133">Transmembrane helix</keyword>
<evidence type="ECO:0000256" key="6">
    <source>
        <dbReference type="RuleBase" id="RU363132"/>
    </source>
</evidence>
<evidence type="ECO:0000313" key="10">
    <source>
        <dbReference type="Proteomes" id="UP000005205"/>
    </source>
</evidence>
<dbReference type="AlphaFoldDB" id="A0A158NVQ7"/>
<feature type="compositionally biased region" description="Basic and acidic residues" evidence="7">
    <location>
        <begin position="1"/>
        <end position="38"/>
    </location>
</feature>
<dbReference type="STRING" id="12957.A0A158NVQ7"/>
<dbReference type="Gene3D" id="1.20.5.2480">
    <property type="match status" value="1"/>
</dbReference>
<dbReference type="GO" id="GO:0005789">
    <property type="term" value="C:endoplasmic reticulum membrane"/>
    <property type="evidence" value="ECO:0007669"/>
    <property type="project" value="UniProtKB-SubCell"/>
</dbReference>
<dbReference type="PROSITE" id="PS50845">
    <property type="entry name" value="RETICULON"/>
    <property type="match status" value="1"/>
</dbReference>
<dbReference type="EMBL" id="ADTU01002900">
    <property type="status" value="NOT_ANNOTATED_CDS"/>
    <property type="molecule type" value="Genomic_DNA"/>
</dbReference>
<comment type="subcellular location">
    <subcellularLocation>
        <location evidence="1 6">Endoplasmic reticulum membrane</location>
        <topology evidence="1 6">Multi-pass membrane protein</topology>
    </subcellularLocation>
</comment>
<keyword evidence="3 6" id="KW-0256">Endoplasmic reticulum</keyword>
<keyword evidence="2 6" id="KW-0812">Transmembrane</keyword>
<gene>
    <name evidence="9" type="primary">105624871</name>
</gene>
<dbReference type="PANTHER" id="PTHR45799:SF2">
    <property type="entry name" value="RETICULON-LIKE PROTEIN"/>
    <property type="match status" value="1"/>
</dbReference>
<dbReference type="EMBL" id="ADTU01002899">
    <property type="status" value="NOT_ANNOTATED_CDS"/>
    <property type="molecule type" value="Genomic_DNA"/>
</dbReference>
<dbReference type="eggNOG" id="KOG1792">
    <property type="taxonomic scope" value="Eukaryota"/>
</dbReference>
<dbReference type="Pfam" id="PF02453">
    <property type="entry name" value="Reticulon"/>
    <property type="match status" value="1"/>
</dbReference>
<dbReference type="PANTHER" id="PTHR45799">
    <property type="entry name" value="RETICULON-LIKE PROTEIN"/>
    <property type="match status" value="1"/>
</dbReference>
<accession>A0A158NVQ7</accession>
<feature type="compositionally biased region" description="Acidic residues" evidence="7">
    <location>
        <begin position="140"/>
        <end position="159"/>
    </location>
</feature>
<feature type="compositionally biased region" description="Low complexity" evidence="7">
    <location>
        <begin position="72"/>
        <end position="83"/>
    </location>
</feature>
<feature type="region of interest" description="Disordered" evidence="7">
    <location>
        <begin position="134"/>
        <end position="203"/>
    </location>
</feature>
<dbReference type="InParanoid" id="A0A158NVQ7"/>
<protein>
    <recommendedName>
        <fullName evidence="6">Reticulon-like protein</fullName>
    </recommendedName>
</protein>
<dbReference type="KEGG" id="acep:105624871"/>
<evidence type="ECO:0000313" key="9">
    <source>
        <dbReference type="EnsemblMetazoa" id="XP_012061615.1"/>
    </source>
</evidence>
<feature type="domain" description="Reticulon" evidence="8">
    <location>
        <begin position="389"/>
        <end position="580"/>
    </location>
</feature>
<keyword evidence="10" id="KW-1185">Reference proteome</keyword>
<evidence type="ECO:0000256" key="2">
    <source>
        <dbReference type="ARBA" id="ARBA00022692"/>
    </source>
</evidence>
<dbReference type="InterPro" id="IPR003388">
    <property type="entry name" value="Reticulon"/>
</dbReference>
<proteinExistence type="predicted"/>
<reference evidence="10" key="1">
    <citation type="journal article" date="2011" name="PLoS Genet.">
        <title>The genome sequence of the leaf-cutter ant Atta cephalotes reveals insights into its obligate symbiotic lifestyle.</title>
        <authorList>
            <person name="Suen G."/>
            <person name="Teiling C."/>
            <person name="Li L."/>
            <person name="Holt C."/>
            <person name="Abouheif E."/>
            <person name="Bornberg-Bauer E."/>
            <person name="Bouffard P."/>
            <person name="Caldera E.J."/>
            <person name="Cash E."/>
            <person name="Cavanaugh A."/>
            <person name="Denas O."/>
            <person name="Elhaik E."/>
            <person name="Fave M.J."/>
            <person name="Gadau J."/>
            <person name="Gibson J.D."/>
            <person name="Graur D."/>
            <person name="Grubbs K.J."/>
            <person name="Hagen D.E."/>
            <person name="Harkins T.T."/>
            <person name="Helmkampf M."/>
            <person name="Hu H."/>
            <person name="Johnson B.R."/>
            <person name="Kim J."/>
            <person name="Marsh S.E."/>
            <person name="Moeller J.A."/>
            <person name="Munoz-Torres M.C."/>
            <person name="Murphy M.C."/>
            <person name="Naughton M.C."/>
            <person name="Nigam S."/>
            <person name="Overson R."/>
            <person name="Rajakumar R."/>
            <person name="Reese J.T."/>
            <person name="Scott J.J."/>
            <person name="Smith C.R."/>
            <person name="Tao S."/>
            <person name="Tsutsui N.D."/>
            <person name="Viljakainen L."/>
            <person name="Wissler L."/>
            <person name="Yandell M.D."/>
            <person name="Zimmer F."/>
            <person name="Taylor J."/>
            <person name="Slater S.C."/>
            <person name="Clifton S.W."/>
            <person name="Warren W.C."/>
            <person name="Elsik C.G."/>
            <person name="Smith C.D."/>
            <person name="Weinstock G.M."/>
            <person name="Gerardo N.M."/>
            <person name="Currie C.R."/>
        </authorList>
    </citation>
    <scope>NUCLEOTIDE SEQUENCE [LARGE SCALE GENOMIC DNA]</scope>
</reference>
<reference evidence="9" key="2">
    <citation type="submission" date="2016-04" db="UniProtKB">
        <authorList>
            <consortium name="EnsemblMetazoa"/>
        </authorList>
    </citation>
    <scope>IDENTIFICATION</scope>
</reference>
<sequence length="580" mass="65256">MDPRIQDDLNDVLLKRDHDSVDDFEHLGHDGSPDDRSEQQQQQQQQQQHLPSQPIDAPRVDDLLHIGDSFHPLDSALPSALLDAEAKPVPATPPPSADFDKCAAMAQSSDPFQQPLDPVDPKLASMTFVETERIYHHQLDDDDDDDDDDDNNDDNEQEEILLQPPLLSTSTATTTIQPDSDLLLSSSMKPVDSKVQPIEEREDTLFTRKQYERDVTPLSTNTDDFMQNIKSSMLPAPEKSPLIDFLGDDSELLKENKVKNITDDDSWNVMEKIDLKREQAKVFDPPTKPLPPLPREAQLLEKAHQDVYETSSDFLIAETTKPSPTLPQQTTDSKQESIKRREILKPKETDHVSTRPISKKQEIEIAPKEIFRDMGLDAWFNPERLNPKVAALIYWRDPKKSGIVFGTILGVLLSLAYFSLISVLAYMSLLALSGTIIFRIYKTVLQAVQKTSDGHPFKDILDLDLTLPAEKVHEVADVAVAHANAAVSELRRLFLVEDFVDSLKFGVLLWCLTYVGSWFNGMTLIIIGVVALFTLPKVYETNQEQIDQNLALVQTKISEITTKVKAAIPLGKKTEPIKEE</sequence>
<feature type="transmembrane region" description="Helical" evidence="6">
    <location>
        <begin position="403"/>
        <end position="429"/>
    </location>
</feature>
<dbReference type="EMBL" id="ADTU01002901">
    <property type="status" value="NOT_ANNOTATED_CDS"/>
    <property type="molecule type" value="Genomic_DNA"/>
</dbReference>
<feature type="compositionally biased region" description="Low complexity" evidence="7">
    <location>
        <begin position="160"/>
        <end position="177"/>
    </location>
</feature>
<dbReference type="EnsemblMetazoa" id="XM_012206225.1">
    <property type="protein sequence ID" value="XP_012061615.1"/>
    <property type="gene ID" value="LOC105624871"/>
</dbReference>
<dbReference type="EMBL" id="ADTU01002898">
    <property type="status" value="NOT_ANNOTATED_CDS"/>
    <property type="molecule type" value="Genomic_DNA"/>
</dbReference>
<evidence type="ECO:0000256" key="1">
    <source>
        <dbReference type="ARBA" id="ARBA00004477"/>
    </source>
</evidence>
<dbReference type="Proteomes" id="UP000005205">
    <property type="component" value="Unassembled WGS sequence"/>
</dbReference>
<dbReference type="OrthoDB" id="567788at2759"/>
<feature type="transmembrane region" description="Helical" evidence="6">
    <location>
        <begin position="507"/>
        <end position="535"/>
    </location>
</feature>
<name>A0A158NVQ7_ATTCE</name>
<feature type="region of interest" description="Disordered" evidence="7">
    <location>
        <begin position="1"/>
        <end position="120"/>
    </location>
</feature>
<feature type="compositionally biased region" description="Low complexity" evidence="7">
    <location>
        <begin position="39"/>
        <end position="48"/>
    </location>
</feature>
<keyword evidence="5 6" id="KW-0472">Membrane</keyword>
<evidence type="ECO:0000256" key="3">
    <source>
        <dbReference type="ARBA" id="ARBA00022824"/>
    </source>
</evidence>
<dbReference type="GO" id="GO:0030424">
    <property type="term" value="C:axon"/>
    <property type="evidence" value="ECO:0007669"/>
    <property type="project" value="TreeGrafter"/>
</dbReference>